<protein>
    <submittedName>
        <fullName evidence="2">TorF family putative porin</fullName>
    </submittedName>
</protein>
<gene>
    <name evidence="2" type="ORF">KK488_16490</name>
</gene>
<dbReference type="NCBIfam" id="TIGR02001">
    <property type="entry name" value="gcw_chp"/>
    <property type="match status" value="1"/>
</dbReference>
<accession>A0A9X1DEP1</accession>
<keyword evidence="1" id="KW-0732">Signal</keyword>
<keyword evidence="3" id="KW-1185">Reference proteome</keyword>
<evidence type="ECO:0000313" key="3">
    <source>
        <dbReference type="Proteomes" id="UP001138757"/>
    </source>
</evidence>
<dbReference type="Proteomes" id="UP001138757">
    <property type="component" value="Unassembled WGS sequence"/>
</dbReference>
<name>A0A9X1DEP1_9SPHN</name>
<dbReference type="AlphaFoldDB" id="A0A9X1DEP1"/>
<evidence type="ECO:0000313" key="2">
    <source>
        <dbReference type="EMBL" id="MBT2188555.1"/>
    </source>
</evidence>
<sequence length="245" mass="25414">MRKSILGLSAIALLSAISTPALAEDAPAAEPFKITGNVALVSDYRFRGFSQSSQNAAIQGGITATHDSGFYVGTWGSSITFAGGTEIDLFAGWSKAITPGVTLDVGLLYYLYPKHGGGDTDFFEPYVNLTGAIGPATLKVGVNYGWSQDALANLKTGVGNSDEIYIHAEPSLAIPGTPFGVNGHLGYASSDAFPGGTDGEVVDWSLGATATYKMLTFGVSYVDTNEPGFIRGSDAAVVFSLTAAF</sequence>
<organism evidence="2 3">
    <name type="scientific">Sphingobium nicotianae</name>
    <dbReference type="NCBI Taxonomy" id="2782607"/>
    <lineage>
        <taxon>Bacteria</taxon>
        <taxon>Pseudomonadati</taxon>
        <taxon>Pseudomonadota</taxon>
        <taxon>Alphaproteobacteria</taxon>
        <taxon>Sphingomonadales</taxon>
        <taxon>Sphingomonadaceae</taxon>
        <taxon>Sphingobium</taxon>
    </lineage>
</organism>
<dbReference type="Pfam" id="PF09694">
    <property type="entry name" value="Gcw_chp"/>
    <property type="match status" value="1"/>
</dbReference>
<dbReference type="EMBL" id="JAHGAW010000011">
    <property type="protein sequence ID" value="MBT2188555.1"/>
    <property type="molecule type" value="Genomic_DNA"/>
</dbReference>
<feature type="signal peptide" evidence="1">
    <location>
        <begin position="1"/>
        <end position="23"/>
    </location>
</feature>
<dbReference type="InterPro" id="IPR010239">
    <property type="entry name" value="CHP02001"/>
</dbReference>
<reference evidence="2" key="1">
    <citation type="submission" date="2021-05" db="EMBL/GenBank/DDBJ databases">
        <title>Genome of Sphingobium sp. strain.</title>
        <authorList>
            <person name="Fan R."/>
        </authorList>
    </citation>
    <scope>NUCLEOTIDE SEQUENCE</scope>
    <source>
        <strain evidence="2">H33</strain>
    </source>
</reference>
<dbReference type="RefSeq" id="WP_214624803.1">
    <property type="nucleotide sequence ID" value="NZ_JAHGAW010000011.1"/>
</dbReference>
<proteinExistence type="predicted"/>
<evidence type="ECO:0000256" key="1">
    <source>
        <dbReference type="SAM" id="SignalP"/>
    </source>
</evidence>
<comment type="caution">
    <text evidence="2">The sequence shown here is derived from an EMBL/GenBank/DDBJ whole genome shotgun (WGS) entry which is preliminary data.</text>
</comment>
<feature type="chain" id="PRO_5040740744" evidence="1">
    <location>
        <begin position="24"/>
        <end position="245"/>
    </location>
</feature>